<accession>A0A381QJI4</accession>
<protein>
    <recommendedName>
        <fullName evidence="2">Selenoprotein W-related protein</fullName>
    </recommendedName>
</protein>
<evidence type="ECO:0008006" key="2">
    <source>
        <dbReference type="Google" id="ProtNLM"/>
    </source>
</evidence>
<sequence length="71" mass="8000">MANEFFRHYGADVAIAISPRGQGIMEVFFNGERIFDKKGEGNIYPDLKRVREMREVIDAKVGALEPTPADD</sequence>
<name>A0A381QJI4_9ZZZZ</name>
<dbReference type="EMBL" id="UINC01001375">
    <property type="protein sequence ID" value="SUZ79150.1"/>
    <property type="molecule type" value="Genomic_DNA"/>
</dbReference>
<dbReference type="AlphaFoldDB" id="A0A381QJI4"/>
<proteinExistence type="predicted"/>
<evidence type="ECO:0000313" key="1">
    <source>
        <dbReference type="EMBL" id="SUZ79150.1"/>
    </source>
</evidence>
<organism evidence="1">
    <name type="scientific">marine metagenome</name>
    <dbReference type="NCBI Taxonomy" id="408172"/>
    <lineage>
        <taxon>unclassified sequences</taxon>
        <taxon>metagenomes</taxon>
        <taxon>ecological metagenomes</taxon>
    </lineage>
</organism>
<reference evidence="1" key="1">
    <citation type="submission" date="2018-05" db="EMBL/GenBank/DDBJ databases">
        <authorList>
            <person name="Lanie J.A."/>
            <person name="Ng W.-L."/>
            <person name="Kazmierczak K.M."/>
            <person name="Andrzejewski T.M."/>
            <person name="Davidsen T.M."/>
            <person name="Wayne K.J."/>
            <person name="Tettelin H."/>
            <person name="Glass J.I."/>
            <person name="Rusch D."/>
            <person name="Podicherti R."/>
            <person name="Tsui H.-C.T."/>
            <person name="Winkler M.E."/>
        </authorList>
    </citation>
    <scope>NUCLEOTIDE SEQUENCE</scope>
</reference>
<gene>
    <name evidence="1" type="ORF">METZ01_LOCUS32004</name>
</gene>